<dbReference type="GO" id="GO:0005886">
    <property type="term" value="C:plasma membrane"/>
    <property type="evidence" value="ECO:0007669"/>
    <property type="project" value="UniProtKB-SubCell"/>
</dbReference>
<dbReference type="InterPro" id="IPR027379">
    <property type="entry name" value="CLS_N"/>
</dbReference>
<keyword evidence="4 6" id="KW-1133">Transmembrane helix</keyword>
<comment type="subcellular location">
    <subcellularLocation>
        <location evidence="1">Cell membrane</location>
        <topology evidence="1">Multi-pass membrane protein</topology>
    </subcellularLocation>
</comment>
<evidence type="ECO:0000313" key="11">
    <source>
        <dbReference type="Proteomes" id="UP000180166"/>
    </source>
</evidence>
<dbReference type="OrthoDB" id="3298527at2"/>
<dbReference type="KEGG" id="nsr:NS506_03678"/>
<feature type="domain" description="Cardiolipin synthase N-terminal" evidence="7">
    <location>
        <begin position="37"/>
        <end position="80"/>
    </location>
</feature>
<proteinExistence type="predicted"/>
<dbReference type="AlphaFoldDB" id="A0A0B8NNB4"/>
<dbReference type="Proteomes" id="UP000180166">
    <property type="component" value="Chromosome"/>
</dbReference>
<gene>
    <name evidence="8" type="ORF">NS506_03678</name>
    <name evidence="9" type="ORF">NSK11_contig00119-0002</name>
</gene>
<evidence type="ECO:0000313" key="9">
    <source>
        <dbReference type="EMBL" id="GAP31566.1"/>
    </source>
</evidence>
<evidence type="ECO:0000256" key="4">
    <source>
        <dbReference type="ARBA" id="ARBA00022989"/>
    </source>
</evidence>
<dbReference type="Proteomes" id="UP000037179">
    <property type="component" value="Unassembled WGS sequence"/>
</dbReference>
<evidence type="ECO:0000256" key="5">
    <source>
        <dbReference type="ARBA" id="ARBA00023136"/>
    </source>
</evidence>
<keyword evidence="10" id="KW-1185">Reference proteome</keyword>
<keyword evidence="3 6" id="KW-0812">Transmembrane</keyword>
<keyword evidence="2" id="KW-1003">Cell membrane</keyword>
<dbReference type="EMBL" id="BBYQ01000119">
    <property type="protein sequence ID" value="GAP31566.1"/>
    <property type="molecule type" value="Genomic_DNA"/>
</dbReference>
<reference evidence="10" key="1">
    <citation type="submission" date="2015-07" db="EMBL/GenBank/DDBJ databases">
        <title>Nocardia seriolae U-1 whole genome shotgun sequence.</title>
        <authorList>
            <person name="Imajoh M."/>
            <person name="Fukumoto Y."/>
            <person name="Sukeda M."/>
            <person name="Yamane J."/>
            <person name="Yamasaki K."/>
            <person name="Shimizu M."/>
            <person name="Ohnishi K."/>
            <person name="Oshima S."/>
        </authorList>
    </citation>
    <scope>NUCLEOTIDE SEQUENCE [LARGE SCALE GENOMIC DNA]</scope>
    <source>
        <strain evidence="10">U-1</strain>
    </source>
</reference>
<sequence>MITTLLASTDTSTGTGESVASLLLGIGVIAVLLAAVALFIGALVSVLRSRTYATGGKAVWALLILAFPFLGPVAWFIWGRKSTLMGPPAAAA</sequence>
<evidence type="ECO:0000313" key="8">
    <source>
        <dbReference type="EMBL" id="APA97728.1"/>
    </source>
</evidence>
<evidence type="ECO:0000256" key="1">
    <source>
        <dbReference type="ARBA" id="ARBA00004651"/>
    </source>
</evidence>
<dbReference type="EMBL" id="CP017839">
    <property type="protein sequence ID" value="APA97728.1"/>
    <property type="molecule type" value="Genomic_DNA"/>
</dbReference>
<feature type="transmembrane region" description="Helical" evidence="6">
    <location>
        <begin position="20"/>
        <end position="47"/>
    </location>
</feature>
<evidence type="ECO:0000259" key="7">
    <source>
        <dbReference type="Pfam" id="PF13396"/>
    </source>
</evidence>
<keyword evidence="5 6" id="KW-0472">Membrane</keyword>
<dbReference type="RefSeq" id="WP_033090171.1">
    <property type="nucleotide sequence ID" value="NZ_AP017900.1"/>
</dbReference>
<evidence type="ECO:0000256" key="3">
    <source>
        <dbReference type="ARBA" id="ARBA00022692"/>
    </source>
</evidence>
<accession>A0A0B8NNB4</accession>
<dbReference type="Pfam" id="PF13396">
    <property type="entry name" value="PLDc_N"/>
    <property type="match status" value="1"/>
</dbReference>
<evidence type="ECO:0000256" key="2">
    <source>
        <dbReference type="ARBA" id="ARBA00022475"/>
    </source>
</evidence>
<feature type="transmembrane region" description="Helical" evidence="6">
    <location>
        <begin position="59"/>
        <end position="78"/>
    </location>
</feature>
<dbReference type="GeneID" id="93376255"/>
<organism evidence="9 10">
    <name type="scientific">Nocardia seriolae</name>
    <dbReference type="NCBI Taxonomy" id="37332"/>
    <lineage>
        <taxon>Bacteria</taxon>
        <taxon>Bacillati</taxon>
        <taxon>Actinomycetota</taxon>
        <taxon>Actinomycetes</taxon>
        <taxon>Mycobacteriales</taxon>
        <taxon>Nocardiaceae</taxon>
        <taxon>Nocardia</taxon>
    </lineage>
</organism>
<reference evidence="9 10" key="2">
    <citation type="journal article" date="2016" name="Genome Announc.">
        <title>Draft Genome Sequence of Erythromycin- and Oxytetracycline-Sensitive Nocardia seriolae Strain U-1 (NBRC 110359).</title>
        <authorList>
            <person name="Imajoh M."/>
            <person name="Sukeda M."/>
            <person name="Shimizu M."/>
            <person name="Yamane J."/>
            <person name="Ohnishi K."/>
            <person name="Oshima S."/>
        </authorList>
    </citation>
    <scope>NUCLEOTIDE SEQUENCE [LARGE SCALE GENOMIC DNA]</scope>
    <source>
        <strain evidence="9 10">U-1</strain>
    </source>
</reference>
<reference evidence="8 11" key="3">
    <citation type="submission" date="2016-10" db="EMBL/GenBank/DDBJ databases">
        <title>Genome sequence of Nocardia seriolae strain EM150506, isolated from Anguila japonica.</title>
        <authorList>
            <person name="Han H.-J."/>
        </authorList>
    </citation>
    <scope>NUCLEOTIDE SEQUENCE [LARGE SCALE GENOMIC DNA]</scope>
    <source>
        <strain evidence="8 11">EM150506</strain>
    </source>
</reference>
<evidence type="ECO:0000256" key="6">
    <source>
        <dbReference type="SAM" id="Phobius"/>
    </source>
</evidence>
<name>A0A0B8NNB4_9NOCA</name>
<protein>
    <recommendedName>
        <fullName evidence="7">Cardiolipin synthase N-terminal domain-containing protein</fullName>
    </recommendedName>
</protein>
<evidence type="ECO:0000313" key="10">
    <source>
        <dbReference type="Proteomes" id="UP000037179"/>
    </source>
</evidence>